<dbReference type="STRING" id="180088.A0A1J8PTK4"/>
<evidence type="ECO:0000259" key="2">
    <source>
        <dbReference type="PROSITE" id="PS51489"/>
    </source>
</evidence>
<feature type="region of interest" description="Disordered" evidence="1">
    <location>
        <begin position="214"/>
        <end position="273"/>
    </location>
</feature>
<dbReference type="AlphaFoldDB" id="A0A1J8PTK4"/>
<dbReference type="GO" id="GO:0051754">
    <property type="term" value="P:meiotic sister chromatid cohesion, centromeric"/>
    <property type="evidence" value="ECO:0007669"/>
    <property type="project" value="TreeGrafter"/>
</dbReference>
<dbReference type="GO" id="GO:0004672">
    <property type="term" value="F:protein kinase activity"/>
    <property type="evidence" value="ECO:0007669"/>
    <property type="project" value="TreeGrafter"/>
</dbReference>
<dbReference type="InterPro" id="IPR013212">
    <property type="entry name" value="Mad3/Bub1_I"/>
</dbReference>
<dbReference type="PANTHER" id="PTHR14030">
    <property type="entry name" value="MITOTIC CHECKPOINT SERINE/THREONINE-PROTEIN KINASE BUB1"/>
    <property type="match status" value="1"/>
</dbReference>
<proteinExistence type="predicted"/>
<keyword evidence="4" id="KW-1185">Reference proteome</keyword>
<organism evidence="3 4">
    <name type="scientific">Rhizopogon vesiculosus</name>
    <dbReference type="NCBI Taxonomy" id="180088"/>
    <lineage>
        <taxon>Eukaryota</taxon>
        <taxon>Fungi</taxon>
        <taxon>Dikarya</taxon>
        <taxon>Basidiomycota</taxon>
        <taxon>Agaricomycotina</taxon>
        <taxon>Agaricomycetes</taxon>
        <taxon>Agaricomycetidae</taxon>
        <taxon>Boletales</taxon>
        <taxon>Suillineae</taxon>
        <taxon>Rhizopogonaceae</taxon>
        <taxon>Rhizopogon</taxon>
    </lineage>
</organism>
<evidence type="ECO:0000256" key="1">
    <source>
        <dbReference type="SAM" id="MobiDB-lite"/>
    </source>
</evidence>
<dbReference type="PANTHER" id="PTHR14030:SF4">
    <property type="entry name" value="BUB1 KINASE, ISOFORM A-RELATED"/>
    <property type="match status" value="1"/>
</dbReference>
<dbReference type="GO" id="GO:0005634">
    <property type="term" value="C:nucleus"/>
    <property type="evidence" value="ECO:0007669"/>
    <property type="project" value="TreeGrafter"/>
</dbReference>
<dbReference type="GO" id="GO:0032991">
    <property type="term" value="C:protein-containing complex"/>
    <property type="evidence" value="ECO:0007669"/>
    <property type="project" value="UniProtKB-ARBA"/>
</dbReference>
<feature type="compositionally biased region" description="Gly residues" evidence="1">
    <location>
        <begin position="393"/>
        <end position="404"/>
    </location>
</feature>
<feature type="compositionally biased region" description="Basic and acidic residues" evidence="1">
    <location>
        <begin position="451"/>
        <end position="470"/>
    </location>
</feature>
<name>A0A1J8PTK4_9AGAM</name>
<protein>
    <recommendedName>
        <fullName evidence="2">BUB1 N-terminal domain-containing protein</fullName>
    </recommendedName>
</protein>
<feature type="region of interest" description="Disordered" evidence="1">
    <location>
        <begin position="280"/>
        <end position="299"/>
    </location>
</feature>
<dbReference type="Pfam" id="PF08311">
    <property type="entry name" value="Mad3_BUB1_I"/>
    <property type="match status" value="1"/>
</dbReference>
<feature type="compositionally biased region" description="Low complexity" evidence="1">
    <location>
        <begin position="226"/>
        <end position="270"/>
    </location>
</feature>
<feature type="region of interest" description="Disordered" evidence="1">
    <location>
        <begin position="316"/>
        <end position="470"/>
    </location>
</feature>
<feature type="compositionally biased region" description="Pro residues" evidence="1">
    <location>
        <begin position="216"/>
        <end position="225"/>
    </location>
</feature>
<dbReference type="OrthoDB" id="248495at2759"/>
<evidence type="ECO:0000313" key="4">
    <source>
        <dbReference type="Proteomes" id="UP000183567"/>
    </source>
</evidence>
<dbReference type="GO" id="GO:0007094">
    <property type="term" value="P:mitotic spindle assembly checkpoint signaling"/>
    <property type="evidence" value="ECO:0007669"/>
    <property type="project" value="InterPro"/>
</dbReference>
<comment type="caution">
    <text evidence="3">The sequence shown here is derived from an EMBL/GenBank/DDBJ whole genome shotgun (WGS) entry which is preliminary data.</text>
</comment>
<accession>A0A1J8PTK4</accession>
<dbReference type="FunFam" id="1.25.40.430:FF:000003">
    <property type="entry name" value="Checkpoint serine/threonine-protein kinase BUB1"/>
    <property type="match status" value="1"/>
</dbReference>
<sequence length="470" mass="50425">MENTEEDVFTQPPVIVDCDVLEAAKENIQPLASGRRVTTLSAILQTPHAQRDAQLFAARKRFKTNVQIALEDEDDDPLEAYSRFVHWTLENYPQGQSAESGLLELLEEATRVLKDNRNGQWTGKLTYLKLWALYASYVEKPTIIYKFLLANDIGTDHALLYEEHAAALERAGRVIVRRSEADTAYLLGIARQAAPLDRLVAKHGEFQKRMMTAAAMPPPPAPNAPPRRTALGVTSSSSTAAPLSGSTSRIPSSSSQADSRGSRPGSRPGSNARLQIFVDPSGAESADAADSFTSYPDVGTRKSRVKENIPEVGKAAGSTLKQAGRTRRIASGSSSVVASKIVPFRDPGPDEMGTRSAMPPPPVPMSKQKDAALKTPAKNSTIVPSHGISDGVGSDGVGSDGGGIPSTPRFTPFRDDHETPSMPAAAVAAPETVMKPKTVGERGPVVGSEAEALRKDPLKNYSPEERPRDD</sequence>
<feature type="domain" description="BUB1 N-terminal" evidence="2">
    <location>
        <begin position="66"/>
        <end position="230"/>
    </location>
</feature>
<dbReference type="SMART" id="SM00777">
    <property type="entry name" value="Mad3_BUB1_I"/>
    <property type="match status" value="1"/>
</dbReference>
<dbReference type="Proteomes" id="UP000183567">
    <property type="component" value="Unassembled WGS sequence"/>
</dbReference>
<evidence type="ECO:0000313" key="3">
    <source>
        <dbReference type="EMBL" id="OJA12542.1"/>
    </source>
</evidence>
<dbReference type="InterPro" id="IPR015661">
    <property type="entry name" value="Bub1/Mad3"/>
</dbReference>
<gene>
    <name evidence="3" type="ORF">AZE42_07180</name>
</gene>
<dbReference type="EMBL" id="LVVM01004604">
    <property type="protein sequence ID" value="OJA12542.1"/>
    <property type="molecule type" value="Genomic_DNA"/>
</dbReference>
<dbReference type="Gene3D" id="1.25.40.430">
    <property type="match status" value="1"/>
</dbReference>
<dbReference type="PROSITE" id="PS51489">
    <property type="entry name" value="BUB1_N"/>
    <property type="match status" value="1"/>
</dbReference>
<reference evidence="3 4" key="1">
    <citation type="submission" date="2016-03" db="EMBL/GenBank/DDBJ databases">
        <title>Comparative genomics of the ectomycorrhizal sister species Rhizopogon vinicolor and Rhizopogon vesiculosus (Basidiomycota: Boletales) reveals a divergence of the mating type B locus.</title>
        <authorList>
            <person name="Mujic A.B."/>
            <person name="Kuo A."/>
            <person name="Tritt A."/>
            <person name="Lipzen A."/>
            <person name="Chen C."/>
            <person name="Johnson J."/>
            <person name="Sharma A."/>
            <person name="Barry K."/>
            <person name="Grigoriev I.V."/>
            <person name="Spatafora J.W."/>
        </authorList>
    </citation>
    <scope>NUCLEOTIDE SEQUENCE [LARGE SCALE GENOMIC DNA]</scope>
    <source>
        <strain evidence="3 4">AM-OR11-056</strain>
    </source>
</reference>